<dbReference type="Proteomes" id="UP001237642">
    <property type="component" value="Unassembled WGS sequence"/>
</dbReference>
<organism evidence="1 2">
    <name type="scientific">Heracleum sosnowskyi</name>
    <dbReference type="NCBI Taxonomy" id="360622"/>
    <lineage>
        <taxon>Eukaryota</taxon>
        <taxon>Viridiplantae</taxon>
        <taxon>Streptophyta</taxon>
        <taxon>Embryophyta</taxon>
        <taxon>Tracheophyta</taxon>
        <taxon>Spermatophyta</taxon>
        <taxon>Magnoliopsida</taxon>
        <taxon>eudicotyledons</taxon>
        <taxon>Gunneridae</taxon>
        <taxon>Pentapetalae</taxon>
        <taxon>asterids</taxon>
        <taxon>campanulids</taxon>
        <taxon>Apiales</taxon>
        <taxon>Apiaceae</taxon>
        <taxon>Apioideae</taxon>
        <taxon>apioid superclade</taxon>
        <taxon>Tordylieae</taxon>
        <taxon>Tordyliinae</taxon>
        <taxon>Heracleum</taxon>
    </lineage>
</organism>
<gene>
    <name evidence="1" type="ORF">POM88_052291</name>
</gene>
<keyword evidence="2" id="KW-1185">Reference proteome</keyword>
<proteinExistence type="predicted"/>
<dbReference type="PANTHER" id="PTHR33237:SF21">
    <property type="entry name" value="TRANSMEMBRANE PROTEIN"/>
    <property type="match status" value="1"/>
</dbReference>
<name>A0AAD8LYG8_9APIA</name>
<sequence length="145" mass="16417">MKNNTSNTSCIFANGQRLSRKQGHGQTQKQELEKSPASCLVLTKKISTVYKYAFVQTIVFVCVDTVCGYVCVCRPLLVSTGLAERGIGWQRRRDFVLPVWQRPILMGEKCELPRFSGVILYDERGRPLEEHSVKGPPLIMITRTI</sequence>
<evidence type="ECO:0000313" key="2">
    <source>
        <dbReference type="Proteomes" id="UP001237642"/>
    </source>
</evidence>
<dbReference type="AlphaFoldDB" id="A0AAD8LYG8"/>
<reference evidence="1" key="2">
    <citation type="submission" date="2023-05" db="EMBL/GenBank/DDBJ databases">
        <authorList>
            <person name="Schelkunov M.I."/>
        </authorList>
    </citation>
    <scope>NUCLEOTIDE SEQUENCE</scope>
    <source>
        <strain evidence="1">Hsosn_3</strain>
        <tissue evidence="1">Leaf</tissue>
    </source>
</reference>
<dbReference type="PANTHER" id="PTHR33237">
    <property type="entry name" value="F2P16.13 PROTEIN-RELATED"/>
    <property type="match status" value="1"/>
</dbReference>
<protein>
    <submittedName>
        <fullName evidence="1">Uncharacterized protein</fullName>
    </submittedName>
</protein>
<accession>A0AAD8LYG8</accession>
<evidence type="ECO:0000313" key="1">
    <source>
        <dbReference type="EMBL" id="KAK1353926.1"/>
    </source>
</evidence>
<reference evidence="1" key="1">
    <citation type="submission" date="2023-02" db="EMBL/GenBank/DDBJ databases">
        <title>Genome of toxic invasive species Heracleum sosnowskyi carries increased number of genes despite the absence of recent whole-genome duplications.</title>
        <authorList>
            <person name="Schelkunov M."/>
            <person name="Shtratnikova V."/>
            <person name="Makarenko M."/>
            <person name="Klepikova A."/>
            <person name="Omelchenko D."/>
            <person name="Novikova G."/>
            <person name="Obukhova E."/>
            <person name="Bogdanov V."/>
            <person name="Penin A."/>
            <person name="Logacheva M."/>
        </authorList>
    </citation>
    <scope>NUCLEOTIDE SEQUENCE</scope>
    <source>
        <strain evidence="1">Hsosn_3</strain>
        <tissue evidence="1">Leaf</tissue>
    </source>
</reference>
<dbReference type="EMBL" id="JAUIZM010000012">
    <property type="protein sequence ID" value="KAK1353926.1"/>
    <property type="molecule type" value="Genomic_DNA"/>
</dbReference>
<comment type="caution">
    <text evidence="1">The sequence shown here is derived from an EMBL/GenBank/DDBJ whole genome shotgun (WGS) entry which is preliminary data.</text>
</comment>